<dbReference type="InterPro" id="IPR011579">
    <property type="entry name" value="ATPase_dom"/>
</dbReference>
<feature type="domain" description="ATPase" evidence="1">
    <location>
        <begin position="22"/>
        <end position="129"/>
    </location>
</feature>
<accession>A0A1I0V0L1</accession>
<reference evidence="2 3" key="1">
    <citation type="submission" date="2016-10" db="EMBL/GenBank/DDBJ databases">
        <authorList>
            <person name="de Groot N.N."/>
        </authorList>
    </citation>
    <scope>NUCLEOTIDE SEQUENCE [LARGE SCALE GENOMIC DNA]</scope>
    <source>
        <strain evidence="2 3">DSM 5522</strain>
    </source>
</reference>
<gene>
    <name evidence="2" type="ORF">SAMN05216249_10191</name>
</gene>
<protein>
    <recommendedName>
        <fullName evidence="1">ATPase domain-containing protein</fullName>
    </recommendedName>
</protein>
<evidence type="ECO:0000259" key="1">
    <source>
        <dbReference type="Pfam" id="PF01637"/>
    </source>
</evidence>
<keyword evidence="3" id="KW-1185">Reference proteome</keyword>
<organism evidence="2 3">
    <name type="scientific">Acetitomaculum ruminis DSM 5522</name>
    <dbReference type="NCBI Taxonomy" id="1120918"/>
    <lineage>
        <taxon>Bacteria</taxon>
        <taxon>Bacillati</taxon>
        <taxon>Bacillota</taxon>
        <taxon>Clostridia</taxon>
        <taxon>Lachnospirales</taxon>
        <taxon>Lachnospiraceae</taxon>
        <taxon>Acetitomaculum</taxon>
    </lineage>
</organism>
<dbReference type="RefSeq" id="WP_092869814.1">
    <property type="nucleotide sequence ID" value="NZ_FOJY01000001.1"/>
</dbReference>
<dbReference type="STRING" id="1120918.SAMN05216249_10191"/>
<dbReference type="EMBL" id="FOJY01000001">
    <property type="protein sequence ID" value="SFA69855.1"/>
    <property type="molecule type" value="Genomic_DNA"/>
</dbReference>
<dbReference type="Pfam" id="PF01637">
    <property type="entry name" value="ATPase_2"/>
    <property type="match status" value="1"/>
</dbReference>
<sequence length="729" mass="84371">MDKNIKNFIESSNLMNFQNLLGRKKELNQLECWLMDSKKRCIFITGKEGFGKTSLIKSFSLSHKDNLDGIIYSHHSKNIKSIIRDDEIINIHGVKKISEENDREYFKRKSTVLKKILNEKKVLLIIDDYEGDFDDELKLLIEFGFKTVIISKDISTDDQEEILKIGALDDINDLLSLYAYNNNKSISQTEKPYVENIINSLKGHSLLISLMAKQINLSHITLEEAADIAMENELDLEDPLLFMETTGRIIDKMFKISRLSKNAMAVLKVISLFYLDGADSKLIMEALNLENEKELLLLEKNGFLEIEDNKLMLHPLILENIRNREWKDFYYEKATDLMTFLYYGIFNNNPVLKYPELLCSLEFKGFENDNLFSKIKVNTVKGLEIVADTVYDRLGQNKLFKGKLSNNNNKYIDKIDEESLNKYIDLAKTVLDISGRYEEKFVHQGIFGNLLYIVLLNTKDSEFIIDGVNEIFKDVAYCNPIAVMVLFDKLLECYLHKGDLINAVKTIDRAADYVDVHPSHHVLGMYFYLEAKYYDKVISDDYSGGLENGYILEALYNNDLAIVHMEKSFETGAKELLLEYYLDKATTLIKANANSKSGQREIKRLLARSSRIVKNYIEPYSEMRYVYRLTMALYYTYIDKNVEKVHTFAKKAKELALKLYSKDLDVIDKVFLTSAKIMLECGDIVRCLDNIDKALTCCDKHKDIELYNKKWEKLLEYKESVIATIRGQG</sequence>
<evidence type="ECO:0000313" key="2">
    <source>
        <dbReference type="EMBL" id="SFA69855.1"/>
    </source>
</evidence>
<dbReference type="Gene3D" id="3.40.50.300">
    <property type="entry name" value="P-loop containing nucleotide triphosphate hydrolases"/>
    <property type="match status" value="1"/>
</dbReference>
<dbReference type="SUPFAM" id="SSF52540">
    <property type="entry name" value="P-loop containing nucleoside triphosphate hydrolases"/>
    <property type="match status" value="1"/>
</dbReference>
<dbReference type="Proteomes" id="UP000198838">
    <property type="component" value="Unassembled WGS sequence"/>
</dbReference>
<dbReference type="InterPro" id="IPR027417">
    <property type="entry name" value="P-loop_NTPase"/>
</dbReference>
<dbReference type="GO" id="GO:0005524">
    <property type="term" value="F:ATP binding"/>
    <property type="evidence" value="ECO:0007669"/>
    <property type="project" value="InterPro"/>
</dbReference>
<proteinExistence type="predicted"/>
<name>A0A1I0V0L1_9FIRM</name>
<dbReference type="AlphaFoldDB" id="A0A1I0V0L1"/>
<evidence type="ECO:0000313" key="3">
    <source>
        <dbReference type="Proteomes" id="UP000198838"/>
    </source>
</evidence>